<reference evidence="1" key="1">
    <citation type="submission" date="2023-10" db="EMBL/GenBank/DDBJ databases">
        <title>Genome assemblies of two species of porcelain crab, Petrolisthes cinctipes and Petrolisthes manimaculis (Anomura: Porcellanidae).</title>
        <authorList>
            <person name="Angst P."/>
        </authorList>
    </citation>
    <scope>NUCLEOTIDE SEQUENCE</scope>
    <source>
        <strain evidence="1">PB745_01</strain>
        <tissue evidence="1">Gill</tissue>
    </source>
</reference>
<dbReference type="EMBL" id="JAWQEG010001593">
    <property type="protein sequence ID" value="KAK3878074.1"/>
    <property type="molecule type" value="Genomic_DNA"/>
</dbReference>
<gene>
    <name evidence="1" type="ORF">Pcinc_017286</name>
</gene>
<organism evidence="1 2">
    <name type="scientific">Petrolisthes cinctipes</name>
    <name type="common">Flat porcelain crab</name>
    <dbReference type="NCBI Taxonomy" id="88211"/>
    <lineage>
        <taxon>Eukaryota</taxon>
        <taxon>Metazoa</taxon>
        <taxon>Ecdysozoa</taxon>
        <taxon>Arthropoda</taxon>
        <taxon>Crustacea</taxon>
        <taxon>Multicrustacea</taxon>
        <taxon>Malacostraca</taxon>
        <taxon>Eumalacostraca</taxon>
        <taxon>Eucarida</taxon>
        <taxon>Decapoda</taxon>
        <taxon>Pleocyemata</taxon>
        <taxon>Anomura</taxon>
        <taxon>Galatheoidea</taxon>
        <taxon>Porcellanidae</taxon>
        <taxon>Petrolisthes</taxon>
    </lineage>
</organism>
<protein>
    <submittedName>
        <fullName evidence="1">Uncharacterized protein</fullName>
    </submittedName>
</protein>
<sequence>MNSLSWNAVAPVDVTFPKLQPCVCLHGLAPTSLSASPGFSPCLTSPFTLPHISSHPASHRLSPCLTSPLTLPHISSHPASHLSTPHFACHPASHRLSPCLTSPVTLPHIACHLASPVLPPRPVHDTTFLPVVFSASHGLCPAGLL</sequence>
<evidence type="ECO:0000313" key="2">
    <source>
        <dbReference type="Proteomes" id="UP001286313"/>
    </source>
</evidence>
<comment type="caution">
    <text evidence="1">The sequence shown here is derived from an EMBL/GenBank/DDBJ whole genome shotgun (WGS) entry which is preliminary data.</text>
</comment>
<evidence type="ECO:0000313" key="1">
    <source>
        <dbReference type="EMBL" id="KAK3878074.1"/>
    </source>
</evidence>
<dbReference type="Proteomes" id="UP001286313">
    <property type="component" value="Unassembled WGS sequence"/>
</dbReference>
<accession>A0AAE1FQH9</accession>
<name>A0AAE1FQH9_PETCI</name>
<keyword evidence="2" id="KW-1185">Reference proteome</keyword>
<proteinExistence type="predicted"/>
<dbReference type="AlphaFoldDB" id="A0AAE1FQH9"/>